<dbReference type="RefSeq" id="WP_155169900.1">
    <property type="nucleotide sequence ID" value="NZ_BAAAFL010000043.1"/>
</dbReference>
<name>A0ABW9RJN4_9BACT</name>
<reference evidence="3 4" key="1">
    <citation type="submission" date="2019-02" db="EMBL/GenBank/DDBJ databases">
        <authorList>
            <person name="Goldberg S.R."/>
            <person name="Haltli B.A."/>
            <person name="Correa H."/>
            <person name="Russell K.G."/>
        </authorList>
    </citation>
    <scope>NUCLEOTIDE SEQUENCE [LARGE SCALE GENOMIC DNA]</scope>
    <source>
        <strain evidence="3 4">JCM 16186</strain>
    </source>
</reference>
<organism evidence="3 4">
    <name type="scientific">Fulvivirga kasyanovii</name>
    <dbReference type="NCBI Taxonomy" id="396812"/>
    <lineage>
        <taxon>Bacteria</taxon>
        <taxon>Pseudomonadati</taxon>
        <taxon>Bacteroidota</taxon>
        <taxon>Cytophagia</taxon>
        <taxon>Cytophagales</taxon>
        <taxon>Fulvivirgaceae</taxon>
        <taxon>Fulvivirga</taxon>
    </lineage>
</organism>
<dbReference type="CDD" id="cd01465">
    <property type="entry name" value="vWA_subgroup"/>
    <property type="match status" value="1"/>
</dbReference>
<evidence type="ECO:0000313" key="3">
    <source>
        <dbReference type="EMBL" id="MTI24171.1"/>
    </source>
</evidence>
<dbReference type="Gene3D" id="2.60.40.1120">
    <property type="entry name" value="Carboxypeptidase-like, regulatory domain"/>
    <property type="match status" value="1"/>
</dbReference>
<dbReference type="PANTHER" id="PTHR10579">
    <property type="entry name" value="CALCIUM-ACTIVATED CHLORIDE CHANNEL REGULATOR"/>
    <property type="match status" value="1"/>
</dbReference>
<dbReference type="EMBL" id="SMLW01000376">
    <property type="protein sequence ID" value="MTI24171.1"/>
    <property type="molecule type" value="Genomic_DNA"/>
</dbReference>
<dbReference type="InterPro" id="IPR022156">
    <property type="entry name" value="Uncharacterised_YfbK_N"/>
</dbReference>
<evidence type="ECO:0000259" key="2">
    <source>
        <dbReference type="PROSITE" id="PS50234"/>
    </source>
</evidence>
<dbReference type="Pfam" id="PF00092">
    <property type="entry name" value="VWA"/>
    <property type="match status" value="1"/>
</dbReference>
<accession>A0ABW9RJN4</accession>
<feature type="chain" id="PRO_5047346562" evidence="1">
    <location>
        <begin position="20"/>
        <end position="615"/>
    </location>
</feature>
<dbReference type="InterPro" id="IPR051266">
    <property type="entry name" value="CLCR"/>
</dbReference>
<dbReference type="Pfam" id="PF12034">
    <property type="entry name" value="YfbK_C"/>
    <property type="match status" value="1"/>
</dbReference>
<dbReference type="Pfam" id="PF12450">
    <property type="entry name" value="vWF_A"/>
    <property type="match status" value="1"/>
</dbReference>
<dbReference type="InterPro" id="IPR002035">
    <property type="entry name" value="VWF_A"/>
</dbReference>
<gene>
    <name evidence="3" type="ORF">E1163_04350</name>
</gene>
<dbReference type="PANTHER" id="PTHR10579:SF43">
    <property type="entry name" value="ZINC FINGER (C3HC4-TYPE RING FINGER) FAMILY PROTEIN"/>
    <property type="match status" value="1"/>
</dbReference>
<dbReference type="SUPFAM" id="SSF49464">
    <property type="entry name" value="Carboxypeptidase regulatory domain-like"/>
    <property type="match status" value="1"/>
</dbReference>
<dbReference type="InterPro" id="IPR036465">
    <property type="entry name" value="vWFA_dom_sf"/>
</dbReference>
<sequence length="615" mass="67249">MKRIGIFIMLLVMSSVVYAQDRVITGTVTAAEDGNPLAGVNVVLKGSTTGTITNINGYYSIKVAGTAPTLVFSMIGYATKEIKVGSKAEINVAMEADVRQLEEVVVINKRKAEREKKAMSYAISSSEDMSGAAMMYEAESYPVHNTEEYDAIHENIFHGALKNPLSTFSIDVDAASYSNMRRFLNNGQLPPKDAVRIEEMVNYFNYDYKQPENADPFSINTEISSAPWNSQHKLVHIGLQGRKIPTKNLPPSNLVFLLDVSGSMNAANKLPLLKSAFKLLVDELRPQDNVAIVVYAGAAGLVLPSTDGNNKEAILNALNNLQAGGSTAGGAGIQLAYKVAKEQYKKGGNNRVILATDGDFNIGASSNAEMERLIEEKRNGGIFLTVLGFGMGNYKDSKMETIADKGNGNYAYIDNILEAKKVLVNEFGGTLFTIAKDVKIQVEFNPAKVKAYRLIGYENRALKNEDFNNDKKDAGDLGAGHTVTALYEIIPVGVDSQFDPIDDLKYQESKISTEAMKSKELMTIKLRYKQPDGDQSKLITHALVDSHIAIDKTSDNFRWSAAVAGFGMLLRDSEFKGNLTYDDVIKMAQSAKGKDPEGYRIEFINLVKSGLLLAN</sequence>
<proteinExistence type="predicted"/>
<comment type="caution">
    <text evidence="3">The sequence shown here is derived from an EMBL/GenBank/DDBJ whole genome shotgun (WGS) entry which is preliminary data.</text>
</comment>
<dbReference type="Proteomes" id="UP000798808">
    <property type="component" value="Unassembled WGS sequence"/>
</dbReference>
<dbReference type="InterPro" id="IPR021908">
    <property type="entry name" value="YfbK_C"/>
</dbReference>
<evidence type="ECO:0000313" key="4">
    <source>
        <dbReference type="Proteomes" id="UP000798808"/>
    </source>
</evidence>
<dbReference type="Pfam" id="PF13715">
    <property type="entry name" value="CarbopepD_reg_2"/>
    <property type="match status" value="1"/>
</dbReference>
<dbReference type="InterPro" id="IPR008969">
    <property type="entry name" value="CarboxyPept-like_regulatory"/>
</dbReference>
<protein>
    <submittedName>
        <fullName evidence="3">DUF3520 domain-containing protein</fullName>
    </submittedName>
</protein>
<keyword evidence="4" id="KW-1185">Reference proteome</keyword>
<dbReference type="PROSITE" id="PS50234">
    <property type="entry name" value="VWFA"/>
    <property type="match status" value="1"/>
</dbReference>
<keyword evidence="1" id="KW-0732">Signal</keyword>
<evidence type="ECO:0000256" key="1">
    <source>
        <dbReference type="SAM" id="SignalP"/>
    </source>
</evidence>
<dbReference type="SMART" id="SM00327">
    <property type="entry name" value="VWA"/>
    <property type="match status" value="1"/>
</dbReference>
<feature type="signal peptide" evidence="1">
    <location>
        <begin position="1"/>
        <end position="19"/>
    </location>
</feature>
<dbReference type="SUPFAM" id="SSF53300">
    <property type="entry name" value="vWA-like"/>
    <property type="match status" value="1"/>
</dbReference>
<feature type="domain" description="VWFA" evidence="2">
    <location>
        <begin position="253"/>
        <end position="431"/>
    </location>
</feature>
<dbReference type="Gene3D" id="3.40.50.410">
    <property type="entry name" value="von Willebrand factor, type A domain"/>
    <property type="match status" value="1"/>
</dbReference>